<accession>A0A8X6TCT9</accession>
<reference evidence="1" key="1">
    <citation type="submission" date="2020-08" db="EMBL/GenBank/DDBJ databases">
        <title>Multicomponent nature underlies the extraordinary mechanical properties of spider dragline silk.</title>
        <authorList>
            <person name="Kono N."/>
            <person name="Nakamura H."/>
            <person name="Mori M."/>
            <person name="Yoshida Y."/>
            <person name="Ohtoshi R."/>
            <person name="Malay A.D."/>
            <person name="Moran D.A.P."/>
            <person name="Tomita M."/>
            <person name="Numata K."/>
            <person name="Arakawa K."/>
        </authorList>
    </citation>
    <scope>NUCLEOTIDE SEQUENCE</scope>
</reference>
<sequence length="110" mass="12786">MNDIQSAFRLDPLCRKINTRRSRKRVIIKHFQLGNKNIREDPKQYFFNTGKLAMQLILLFGEPSPVGSSNISRPSVLTQQCVKALPRNYKKKYWKNISTHQIIAEATLIN</sequence>
<proteinExistence type="predicted"/>
<protein>
    <submittedName>
        <fullName evidence="1">Uncharacterized protein</fullName>
    </submittedName>
</protein>
<keyword evidence="2" id="KW-1185">Reference proteome</keyword>
<comment type="caution">
    <text evidence="1">The sequence shown here is derived from an EMBL/GenBank/DDBJ whole genome shotgun (WGS) entry which is preliminary data.</text>
</comment>
<evidence type="ECO:0000313" key="2">
    <source>
        <dbReference type="Proteomes" id="UP000887013"/>
    </source>
</evidence>
<dbReference type="Proteomes" id="UP000887013">
    <property type="component" value="Unassembled WGS sequence"/>
</dbReference>
<organism evidence="1 2">
    <name type="scientific">Nephila pilipes</name>
    <name type="common">Giant wood spider</name>
    <name type="synonym">Nephila maculata</name>
    <dbReference type="NCBI Taxonomy" id="299642"/>
    <lineage>
        <taxon>Eukaryota</taxon>
        <taxon>Metazoa</taxon>
        <taxon>Ecdysozoa</taxon>
        <taxon>Arthropoda</taxon>
        <taxon>Chelicerata</taxon>
        <taxon>Arachnida</taxon>
        <taxon>Araneae</taxon>
        <taxon>Araneomorphae</taxon>
        <taxon>Entelegynae</taxon>
        <taxon>Araneoidea</taxon>
        <taxon>Nephilidae</taxon>
        <taxon>Nephila</taxon>
    </lineage>
</organism>
<dbReference type="EMBL" id="BMAW01054025">
    <property type="protein sequence ID" value="GFS94074.1"/>
    <property type="molecule type" value="Genomic_DNA"/>
</dbReference>
<name>A0A8X6TCT9_NEPPI</name>
<gene>
    <name evidence="1" type="ORF">NPIL_636151</name>
</gene>
<evidence type="ECO:0000313" key="1">
    <source>
        <dbReference type="EMBL" id="GFS94074.1"/>
    </source>
</evidence>
<dbReference type="AlphaFoldDB" id="A0A8X6TCT9"/>